<dbReference type="InterPro" id="IPR002654">
    <property type="entry name" value="Glyco_trans_25"/>
</dbReference>
<protein>
    <recommendedName>
        <fullName evidence="1">Glycosyl transferase family 25 domain-containing protein</fullName>
    </recommendedName>
</protein>
<sequence length="178" mass="19876">MISLQDSDRIDGFFTRPGSERFELFDAFDGRSGQTHPVFDIDGFIARNGTPPLPGELGCAVSHYLVLRDFVMRSERPDDYLVVAEDDIRLTADFVPVLDNVLRRPRELEMVLLSDSWGTPPGSGKSRLDSGWPWTQPIPVSPRAFSEHSMGSHALSQRCSRKVSRTCRTAGRNLLGRG</sequence>
<proteinExistence type="predicted"/>
<reference evidence="3" key="1">
    <citation type="submission" date="2016-12" db="EMBL/GenBank/DDBJ databases">
        <authorList>
            <person name="Meng X."/>
        </authorList>
    </citation>
    <scope>NUCLEOTIDE SEQUENCE [LARGE SCALE GENOMIC DNA]</scope>
    <source>
        <strain evidence="3">DSM 19116</strain>
    </source>
</reference>
<dbReference type="RefSeq" id="WP_073716027.1">
    <property type="nucleotide sequence ID" value="NZ_MQVR01000013.1"/>
</dbReference>
<accession>A0A1Q5Q417</accession>
<dbReference type="Pfam" id="PF01755">
    <property type="entry name" value="Glyco_transf_25"/>
    <property type="match status" value="1"/>
</dbReference>
<keyword evidence="3" id="KW-1185">Reference proteome</keyword>
<evidence type="ECO:0000313" key="2">
    <source>
        <dbReference type="EMBL" id="OKL54553.1"/>
    </source>
</evidence>
<dbReference type="AlphaFoldDB" id="A0A1Q5Q417"/>
<organism evidence="2 3">
    <name type="scientific">Bowdeniella nasicola</name>
    <dbReference type="NCBI Taxonomy" id="208480"/>
    <lineage>
        <taxon>Bacteria</taxon>
        <taxon>Bacillati</taxon>
        <taxon>Actinomycetota</taxon>
        <taxon>Actinomycetes</taxon>
        <taxon>Actinomycetales</taxon>
        <taxon>Actinomycetaceae</taxon>
        <taxon>Bowdeniella</taxon>
    </lineage>
</organism>
<dbReference type="Proteomes" id="UP000185628">
    <property type="component" value="Unassembled WGS sequence"/>
</dbReference>
<dbReference type="OrthoDB" id="4966805at2"/>
<name>A0A1Q5Q417_9ACTO</name>
<gene>
    <name evidence="2" type="ORF">BSZ39_03605</name>
</gene>
<dbReference type="EMBL" id="MQVR01000013">
    <property type="protein sequence ID" value="OKL54553.1"/>
    <property type="molecule type" value="Genomic_DNA"/>
</dbReference>
<comment type="caution">
    <text evidence="2">The sequence shown here is derived from an EMBL/GenBank/DDBJ whole genome shotgun (WGS) entry which is preliminary data.</text>
</comment>
<evidence type="ECO:0000259" key="1">
    <source>
        <dbReference type="Pfam" id="PF01755"/>
    </source>
</evidence>
<evidence type="ECO:0000313" key="3">
    <source>
        <dbReference type="Proteomes" id="UP000185628"/>
    </source>
</evidence>
<dbReference type="CDD" id="cd06532">
    <property type="entry name" value="Glyco_transf_25"/>
    <property type="match status" value="1"/>
</dbReference>
<feature type="domain" description="Glycosyl transferase family 25" evidence="1">
    <location>
        <begin position="2"/>
        <end position="113"/>
    </location>
</feature>